<comment type="caution">
    <text evidence="3">The sequence shown here is derived from an EMBL/GenBank/DDBJ whole genome shotgun (WGS) entry which is preliminary data.</text>
</comment>
<dbReference type="Proteomes" id="UP000283458">
    <property type="component" value="Unassembled WGS sequence"/>
</dbReference>
<keyword evidence="4" id="KW-1185">Reference proteome</keyword>
<gene>
    <name evidence="3" type="ORF">D3877_11950</name>
</gene>
<protein>
    <recommendedName>
        <fullName evidence="2">Terminase large subunit gp17-like C-terminal domain-containing protein</fullName>
    </recommendedName>
</protein>
<dbReference type="Gene3D" id="3.30.420.280">
    <property type="match status" value="1"/>
</dbReference>
<evidence type="ECO:0000256" key="1">
    <source>
        <dbReference type="ARBA" id="ARBA00022612"/>
    </source>
</evidence>
<accession>A0A418VUV1</accession>
<dbReference type="OrthoDB" id="7594379at2"/>
<proteinExistence type="predicted"/>
<evidence type="ECO:0000313" key="3">
    <source>
        <dbReference type="EMBL" id="RJF80941.1"/>
    </source>
</evidence>
<evidence type="ECO:0000313" key="4">
    <source>
        <dbReference type="Proteomes" id="UP000283458"/>
    </source>
</evidence>
<evidence type="ECO:0000259" key="2">
    <source>
        <dbReference type="Pfam" id="PF17289"/>
    </source>
</evidence>
<dbReference type="RefSeq" id="WP_119831034.1">
    <property type="nucleotide sequence ID" value="NZ_QYUL01000002.1"/>
</dbReference>
<dbReference type="Pfam" id="PF17289">
    <property type="entry name" value="Terminase_6C"/>
    <property type="match status" value="1"/>
</dbReference>
<dbReference type="EMBL" id="QYUL01000002">
    <property type="protein sequence ID" value="RJF80941.1"/>
    <property type="molecule type" value="Genomic_DNA"/>
</dbReference>
<name>A0A418VUV1_9PROT</name>
<keyword evidence="1" id="KW-1188">Viral release from host cell</keyword>
<reference evidence="3 4" key="1">
    <citation type="submission" date="2018-09" db="EMBL/GenBank/DDBJ databases">
        <authorList>
            <person name="Zhu H."/>
        </authorList>
    </citation>
    <scope>NUCLEOTIDE SEQUENCE [LARGE SCALE GENOMIC DNA]</scope>
    <source>
        <strain evidence="3 4">K2W22B-5</strain>
    </source>
</reference>
<dbReference type="AlphaFoldDB" id="A0A418VUV1"/>
<feature type="domain" description="Terminase large subunit gp17-like C-terminal" evidence="2">
    <location>
        <begin position="79"/>
        <end position="218"/>
    </location>
</feature>
<sequence>MPEITPSRYLVQAGWSDVPHLDADTQRELLASTQPYLRDARSKGVPSLGAGAIYPVAESEIMVEPFAIPAYWPRAYGLDVGWNRTAAAWGAHDTNTDTLYLYAEHYRGQAEPSTHATAIRARGDWMPGAIDPAARGRSQRDGEQLLQNYLDLGLKLTKADNAVDAGIDDVWMRLATGRLKVFRTCLNWWAEYRLYRRDEKGKIVKANDHLMDATRYLIRTGLGLAITAPAHARGAITHHIVGDSHAGY</sequence>
<dbReference type="InterPro" id="IPR035421">
    <property type="entry name" value="Terminase_6C"/>
</dbReference>
<organism evidence="3 4">
    <name type="scientific">Azospirillum cavernae</name>
    <dbReference type="NCBI Taxonomy" id="2320860"/>
    <lineage>
        <taxon>Bacteria</taxon>
        <taxon>Pseudomonadati</taxon>
        <taxon>Pseudomonadota</taxon>
        <taxon>Alphaproteobacteria</taxon>
        <taxon>Rhodospirillales</taxon>
        <taxon>Azospirillaceae</taxon>
        <taxon>Azospirillum</taxon>
    </lineage>
</organism>